<keyword evidence="1" id="KW-0472">Membrane</keyword>
<evidence type="ECO:0000256" key="1">
    <source>
        <dbReference type="SAM" id="Phobius"/>
    </source>
</evidence>
<evidence type="ECO:0000313" key="4">
    <source>
        <dbReference type="Proteomes" id="UP001263246"/>
    </source>
</evidence>
<keyword evidence="4" id="KW-1185">Reference proteome</keyword>
<dbReference type="Gene3D" id="3.90.550.10">
    <property type="entry name" value="Spore Coat Polysaccharide Biosynthesis Protein SpsA, Chain A"/>
    <property type="match status" value="1"/>
</dbReference>
<dbReference type="PANTHER" id="PTHR48090:SF8">
    <property type="entry name" value="GLYCOSYLTRANSFERASE CSBB-RELATED"/>
    <property type="match status" value="1"/>
</dbReference>
<dbReference type="EMBL" id="JAWHPR010000001">
    <property type="protein sequence ID" value="MDU8687381.1"/>
    <property type="molecule type" value="Genomic_DNA"/>
</dbReference>
<proteinExistence type="predicted"/>
<dbReference type="GO" id="GO:0016757">
    <property type="term" value="F:glycosyltransferase activity"/>
    <property type="evidence" value="ECO:0007669"/>
    <property type="project" value="UniProtKB-KW"/>
</dbReference>
<dbReference type="EC" id="2.4.-.-" evidence="3"/>
<feature type="transmembrane region" description="Helical" evidence="1">
    <location>
        <begin position="231"/>
        <end position="254"/>
    </location>
</feature>
<organism evidence="3 4">
    <name type="scientific">Faecalibacterium wellingii</name>
    <dbReference type="NCBI Taxonomy" id="2929491"/>
    <lineage>
        <taxon>Bacteria</taxon>
        <taxon>Bacillati</taxon>
        <taxon>Bacillota</taxon>
        <taxon>Clostridia</taxon>
        <taxon>Eubacteriales</taxon>
        <taxon>Oscillospiraceae</taxon>
        <taxon>Faecalibacterium</taxon>
    </lineage>
</organism>
<keyword evidence="1" id="KW-1133">Transmembrane helix</keyword>
<keyword evidence="1" id="KW-0812">Transmembrane</keyword>
<dbReference type="CDD" id="cd04187">
    <property type="entry name" value="DPM1_like_bac"/>
    <property type="match status" value="1"/>
</dbReference>
<dbReference type="InterPro" id="IPR029044">
    <property type="entry name" value="Nucleotide-diphossugar_trans"/>
</dbReference>
<evidence type="ECO:0000259" key="2">
    <source>
        <dbReference type="Pfam" id="PF00535"/>
    </source>
</evidence>
<keyword evidence="3" id="KW-0328">Glycosyltransferase</keyword>
<feature type="domain" description="Glycosyltransferase 2-like" evidence="2">
    <location>
        <begin position="4"/>
        <end position="171"/>
    </location>
</feature>
<dbReference type="InterPro" id="IPR050256">
    <property type="entry name" value="Glycosyltransferase_2"/>
</dbReference>
<accession>A0ABU3TVW2</accession>
<evidence type="ECO:0000313" key="3">
    <source>
        <dbReference type="EMBL" id="MDU8687381.1"/>
    </source>
</evidence>
<name>A0ABU3TVW2_9FIRM</name>
<sequence>MLISLIVPCYNEEEAMPLFYQEACRVAKNMKKSHNADFEIIFVDDGSKDGTLHTARKLHRQDDRVRYISFSRNFGKEAGIYAGLQAAKGDYVATLDADLQDPPSLLPDMLDTLLTGEYDCAATRRTTREGEPPIRSWFAHKFYQIINKMSDTEIVDGARDFRLMSRKMVDAVLSMSEYNRFSKGIFSWVGFRTKWFDYKNVERVAGQTKWNFWSLFKYSIEGIVGFSTAPLVMAAGLGVLFCVLAFIGIIFVIVRALIFGDPTSGWPSMVCIILLCSGVQLLCTGIVGEYLAKAYLEVKHRPIYITAETEADGR</sequence>
<dbReference type="RefSeq" id="WP_249238443.1">
    <property type="nucleotide sequence ID" value="NZ_CP094473.1"/>
</dbReference>
<keyword evidence="3" id="KW-0808">Transferase</keyword>
<dbReference type="InterPro" id="IPR001173">
    <property type="entry name" value="Glyco_trans_2-like"/>
</dbReference>
<dbReference type="PANTHER" id="PTHR48090">
    <property type="entry name" value="UNDECAPRENYL-PHOSPHATE 4-DEOXY-4-FORMAMIDO-L-ARABINOSE TRANSFERASE-RELATED"/>
    <property type="match status" value="1"/>
</dbReference>
<dbReference type="SUPFAM" id="SSF53448">
    <property type="entry name" value="Nucleotide-diphospho-sugar transferases"/>
    <property type="match status" value="1"/>
</dbReference>
<reference evidence="3 4" key="1">
    <citation type="submission" date="2023-10" db="EMBL/GenBank/DDBJ databases">
        <title>Host Genetic Regulation of Human Gut Microbial Structural Variation.</title>
        <authorList>
            <person name="Harmsen H.J.M."/>
        </authorList>
    </citation>
    <scope>NUCLEOTIDE SEQUENCE [LARGE SCALE GENOMIC DNA]</scope>
    <source>
        <strain evidence="3 4">HTF-F</strain>
    </source>
</reference>
<dbReference type="Pfam" id="PF00535">
    <property type="entry name" value="Glycos_transf_2"/>
    <property type="match status" value="1"/>
</dbReference>
<comment type="caution">
    <text evidence="3">The sequence shown here is derived from an EMBL/GenBank/DDBJ whole genome shotgun (WGS) entry which is preliminary data.</text>
</comment>
<protein>
    <submittedName>
        <fullName evidence="3">Glycosyltransferase family 2 protein</fullName>
        <ecNumber evidence="3">2.4.-.-</ecNumber>
    </submittedName>
</protein>
<gene>
    <name evidence="3" type="ORF">RX402_01230</name>
</gene>
<feature type="transmembrane region" description="Helical" evidence="1">
    <location>
        <begin position="266"/>
        <end position="292"/>
    </location>
</feature>
<dbReference type="Proteomes" id="UP001263246">
    <property type="component" value="Unassembled WGS sequence"/>
</dbReference>